<keyword evidence="1" id="KW-0472">Membrane</keyword>
<evidence type="ECO:0000313" key="5">
    <source>
        <dbReference type="Proteomes" id="UP000581087"/>
    </source>
</evidence>
<dbReference type="EMBL" id="JACCBI010000001">
    <property type="protein sequence ID" value="NYD67944.1"/>
    <property type="molecule type" value="Genomic_DNA"/>
</dbReference>
<dbReference type="RefSeq" id="WP_129172159.1">
    <property type="nucleotide sequence ID" value="NZ_JACCBI010000001.1"/>
</dbReference>
<organism evidence="3 4">
    <name type="scientific">Agromyces atrinae</name>
    <dbReference type="NCBI Taxonomy" id="592376"/>
    <lineage>
        <taxon>Bacteria</taxon>
        <taxon>Bacillati</taxon>
        <taxon>Actinomycetota</taxon>
        <taxon>Actinomycetes</taxon>
        <taxon>Micrococcales</taxon>
        <taxon>Microbacteriaceae</taxon>
        <taxon>Agromyces</taxon>
    </lineage>
</organism>
<keyword evidence="1" id="KW-1133">Transmembrane helix</keyword>
<gene>
    <name evidence="2" type="ORF">BJ972_002463</name>
    <name evidence="3" type="ORF">ESP50_01450</name>
</gene>
<dbReference type="EMBL" id="SDPM01000001">
    <property type="protein sequence ID" value="RXZ87894.1"/>
    <property type="molecule type" value="Genomic_DNA"/>
</dbReference>
<proteinExistence type="predicted"/>
<dbReference type="InterPro" id="IPR047928">
    <property type="entry name" value="Perm_prefix_1"/>
</dbReference>
<dbReference type="NCBIfam" id="NF038403">
    <property type="entry name" value="perm_prefix_1"/>
    <property type="match status" value="1"/>
</dbReference>
<evidence type="ECO:0000256" key="1">
    <source>
        <dbReference type="SAM" id="Phobius"/>
    </source>
</evidence>
<dbReference type="Proteomes" id="UP000581087">
    <property type="component" value="Unassembled WGS sequence"/>
</dbReference>
<dbReference type="OrthoDB" id="9815852at2"/>
<feature type="transmembrane region" description="Helical" evidence="1">
    <location>
        <begin position="209"/>
        <end position="229"/>
    </location>
</feature>
<name>A0A4Q2M6R1_9MICO</name>
<feature type="transmembrane region" description="Helical" evidence="1">
    <location>
        <begin position="147"/>
        <end position="170"/>
    </location>
</feature>
<keyword evidence="1" id="KW-0812">Transmembrane</keyword>
<sequence>MNVIISYLDTMFSPYPQTPRLLEAKVELQGMMEDAYSALIAAGRSENEAVGQVIRDFGNLDEVAPLLGISSDIAPEPAAEGASPSPVAASPLPPVVTLDDARAYADALRRVRFRFSIAVVMFVLSPAVLIVLPMAASAGAVMVADSAAVFVGLLVLFVFVASGVMLVLSATRETARFTRITENRFTADPDTVRWAEALADSQERVRTRALQVAIGLWILAPVPLIAFALFSDGSPQAEVRVGIGVVLVLVFVAGGLGIFLPQNWARTVADEIGSGDSADASDDERSIVSVIASIYWPLLTAVFLAWSFIGNAWSISWIVWPIGAVLFGAVAAGGSAIESYRRAPRS</sequence>
<dbReference type="AlphaFoldDB" id="A0A4Q2M6R1"/>
<protein>
    <submittedName>
        <fullName evidence="2">UPF0716 family protein affecting phage T7 exclusion</fullName>
    </submittedName>
</protein>
<feature type="transmembrane region" description="Helical" evidence="1">
    <location>
        <begin position="115"/>
        <end position="135"/>
    </location>
</feature>
<reference evidence="2 5" key="2">
    <citation type="submission" date="2020-07" db="EMBL/GenBank/DDBJ databases">
        <title>Sequencing the genomes of 1000 actinobacteria strains.</title>
        <authorList>
            <person name="Klenk H.-P."/>
        </authorList>
    </citation>
    <scope>NUCLEOTIDE SEQUENCE [LARGE SCALE GENOMIC DNA]</scope>
    <source>
        <strain evidence="2 5">DSM 23870</strain>
    </source>
</reference>
<reference evidence="3 4" key="1">
    <citation type="submission" date="2019-01" db="EMBL/GenBank/DDBJ databases">
        <title>Agromyces.</title>
        <authorList>
            <person name="Li J."/>
        </authorList>
    </citation>
    <scope>NUCLEOTIDE SEQUENCE [LARGE SCALE GENOMIC DNA]</scope>
    <source>
        <strain evidence="3 4">DSM 23870</strain>
    </source>
</reference>
<feature type="transmembrane region" description="Helical" evidence="1">
    <location>
        <begin position="315"/>
        <end position="337"/>
    </location>
</feature>
<evidence type="ECO:0000313" key="4">
    <source>
        <dbReference type="Proteomes" id="UP000292686"/>
    </source>
</evidence>
<feature type="transmembrane region" description="Helical" evidence="1">
    <location>
        <begin position="287"/>
        <end position="309"/>
    </location>
</feature>
<keyword evidence="4" id="KW-1185">Reference proteome</keyword>
<comment type="caution">
    <text evidence="3">The sequence shown here is derived from an EMBL/GenBank/DDBJ whole genome shotgun (WGS) entry which is preliminary data.</text>
</comment>
<evidence type="ECO:0000313" key="3">
    <source>
        <dbReference type="EMBL" id="RXZ87894.1"/>
    </source>
</evidence>
<evidence type="ECO:0000313" key="2">
    <source>
        <dbReference type="EMBL" id="NYD67944.1"/>
    </source>
</evidence>
<feature type="transmembrane region" description="Helical" evidence="1">
    <location>
        <begin position="241"/>
        <end position="260"/>
    </location>
</feature>
<accession>A0A4Q2M6R1</accession>
<dbReference type="Proteomes" id="UP000292686">
    <property type="component" value="Unassembled WGS sequence"/>
</dbReference>